<evidence type="ECO:0000256" key="9">
    <source>
        <dbReference type="ARBA" id="ARBA00022801"/>
    </source>
</evidence>
<keyword evidence="10" id="KW-0460">Magnesium</keyword>
<dbReference type="Gene3D" id="3.40.50.1000">
    <property type="entry name" value="HAD superfamily/HAD-like"/>
    <property type="match status" value="1"/>
</dbReference>
<dbReference type="PANTHER" id="PTHR21485">
    <property type="entry name" value="HAD SUPERFAMILY MEMBERS CMAS AND KDSC"/>
    <property type="match status" value="1"/>
</dbReference>
<keyword evidence="11" id="KW-0548">Nucleotidyltransferase</keyword>
<dbReference type="CDD" id="cd02513">
    <property type="entry name" value="CMP-NeuAc_Synthase"/>
    <property type="match status" value="1"/>
</dbReference>
<dbReference type="SUPFAM" id="SSF56784">
    <property type="entry name" value="HAD-like"/>
    <property type="match status" value="1"/>
</dbReference>
<reference evidence="11 12" key="1">
    <citation type="journal article" date="2014" name="Int. J. Syst. Evol. Microbiol.">
        <title>Description of Galbitalea soli gen. nov., sp. nov., and Frondihabitans sucicola sp. nov.</title>
        <authorList>
            <person name="Kim S.J."/>
            <person name="Lim J.M."/>
            <person name="Ahn J.H."/>
            <person name="Weon H.Y."/>
            <person name="Hamada M."/>
            <person name="Suzuki K."/>
            <person name="Ahn T.Y."/>
            <person name="Kwon S.W."/>
        </authorList>
    </citation>
    <scope>NUCLEOTIDE SEQUENCE [LARGE SCALE GENOMIC DNA]</scope>
    <source>
        <strain evidence="11 12">NBRC 108727</strain>
    </source>
</reference>
<evidence type="ECO:0000256" key="3">
    <source>
        <dbReference type="ARBA" id="ARBA00005141"/>
    </source>
</evidence>
<accession>A0A7C9TR90</accession>
<dbReference type="PANTHER" id="PTHR21485:SF3">
    <property type="entry name" value="N-ACYLNEURAMINATE CYTIDYLYLTRANSFERASE"/>
    <property type="match status" value="1"/>
</dbReference>
<dbReference type="SFLD" id="SFLDS00003">
    <property type="entry name" value="Haloacid_Dehalogenase"/>
    <property type="match status" value="1"/>
</dbReference>
<evidence type="ECO:0000256" key="4">
    <source>
        <dbReference type="ARBA" id="ARBA00005893"/>
    </source>
</evidence>
<dbReference type="EMBL" id="JAAGWZ010000002">
    <property type="protein sequence ID" value="NEM91320.1"/>
    <property type="molecule type" value="Genomic_DNA"/>
</dbReference>
<organism evidence="11 12">
    <name type="scientific">Galbitalea soli</name>
    <dbReference type="NCBI Taxonomy" id="1268042"/>
    <lineage>
        <taxon>Bacteria</taxon>
        <taxon>Bacillati</taxon>
        <taxon>Actinomycetota</taxon>
        <taxon>Actinomycetes</taxon>
        <taxon>Micrococcales</taxon>
        <taxon>Microbacteriaceae</taxon>
        <taxon>Galbitalea</taxon>
    </lineage>
</organism>
<dbReference type="GO" id="GO:0006054">
    <property type="term" value="P:N-acetylneuraminate metabolic process"/>
    <property type="evidence" value="ECO:0007669"/>
    <property type="project" value="UniProtKB-UniPathway"/>
</dbReference>
<comment type="subunit">
    <text evidence="6">Homotetramer.</text>
</comment>
<comment type="similarity">
    <text evidence="4">Belongs to the KdsC family.</text>
</comment>
<dbReference type="GO" id="GO:0016788">
    <property type="term" value="F:hydrolase activity, acting on ester bonds"/>
    <property type="evidence" value="ECO:0007669"/>
    <property type="project" value="InterPro"/>
</dbReference>
<dbReference type="InterPro" id="IPR023214">
    <property type="entry name" value="HAD_sf"/>
</dbReference>
<keyword evidence="8" id="KW-0479">Metal-binding</keyword>
<proteinExistence type="inferred from homology"/>
<evidence type="ECO:0000313" key="12">
    <source>
        <dbReference type="Proteomes" id="UP000479756"/>
    </source>
</evidence>
<comment type="pathway">
    <text evidence="3">Amino-sugar metabolism; N-acetylneuraminate metabolism.</text>
</comment>
<dbReference type="Pfam" id="PF08282">
    <property type="entry name" value="Hydrolase_3"/>
    <property type="match status" value="1"/>
</dbReference>
<comment type="cofactor">
    <cofactor evidence="2">
        <name>Mg(2+)</name>
        <dbReference type="ChEBI" id="CHEBI:18420"/>
    </cofactor>
</comment>
<comment type="catalytic activity">
    <reaction evidence="1">
        <text>an N-acylneuraminate + CTP = a CMP-N-acyl-beta-neuraminate + diphosphate</text>
        <dbReference type="Rhea" id="RHEA:11344"/>
        <dbReference type="ChEBI" id="CHEBI:33019"/>
        <dbReference type="ChEBI" id="CHEBI:37563"/>
        <dbReference type="ChEBI" id="CHEBI:60073"/>
        <dbReference type="ChEBI" id="CHEBI:68671"/>
        <dbReference type="EC" id="2.7.7.43"/>
    </reaction>
</comment>
<evidence type="ECO:0000256" key="5">
    <source>
        <dbReference type="ARBA" id="ARBA00010726"/>
    </source>
</evidence>
<dbReference type="SUPFAM" id="SSF53448">
    <property type="entry name" value="Nucleotide-diphospho-sugar transferases"/>
    <property type="match status" value="1"/>
</dbReference>
<protein>
    <recommendedName>
        <fullName evidence="7">N-acylneuraminate cytidylyltransferase</fullName>
        <ecNumber evidence="7">2.7.7.43</ecNumber>
    </recommendedName>
</protein>
<evidence type="ECO:0000256" key="1">
    <source>
        <dbReference type="ARBA" id="ARBA00001862"/>
    </source>
</evidence>
<dbReference type="UniPathway" id="UPA00628"/>
<evidence type="ECO:0000256" key="10">
    <source>
        <dbReference type="ARBA" id="ARBA00022842"/>
    </source>
</evidence>
<dbReference type="GO" id="GO:0046872">
    <property type="term" value="F:metal ion binding"/>
    <property type="evidence" value="ECO:0007669"/>
    <property type="project" value="UniProtKB-KW"/>
</dbReference>
<dbReference type="Proteomes" id="UP000479756">
    <property type="component" value="Unassembled WGS sequence"/>
</dbReference>
<sequence length="390" mass="40995">MSVVAIIPARGGAVGRLGADLVRVGGATLIARAIRAARGSAAVDRVVVSTDDPVVAAEARASGAEVLVRPAELAAAPAGVEQLLLQVLDALGEQPGILVVLQSTSPFIAPTDLDAAITRVAARECDVVLSAVPTRSFLWRAGARGLEPLGHSPAAGSRREEAPAQFEETGAFAVLDARGFRRARHLRFGTVAVQPVDPRRAMEVVDDADLSIAQALAPVFASDERVDVDALVTDFDGVHTDDRVSIGGDGLERVTTSRSDGMGMEFLRTAGYPLLIVSKETNRVVTARARKLHVDVRQGVDDKAAVLEAWAKTRGLSLDRIAYIGNDLNDLASMGLVGWPVAVADAHPEVIRAARIVLTRPGGHGAIREFAERMLRTRTAASGEGCAQLA</sequence>
<comment type="caution">
    <text evidence="11">The sequence shown here is derived from an EMBL/GenBank/DDBJ whole genome shotgun (WGS) entry which is preliminary data.</text>
</comment>
<keyword evidence="9" id="KW-0378">Hydrolase</keyword>
<dbReference type="Pfam" id="PF02348">
    <property type="entry name" value="CTP_transf_3"/>
    <property type="match status" value="1"/>
</dbReference>
<dbReference type="AlphaFoldDB" id="A0A7C9TR90"/>
<evidence type="ECO:0000256" key="8">
    <source>
        <dbReference type="ARBA" id="ARBA00022723"/>
    </source>
</evidence>
<dbReference type="SFLD" id="SFLDG01136">
    <property type="entry name" value="C1.6:_Phosphoserine_Phosphatas"/>
    <property type="match status" value="1"/>
</dbReference>
<evidence type="ECO:0000256" key="7">
    <source>
        <dbReference type="ARBA" id="ARBA00012491"/>
    </source>
</evidence>
<dbReference type="GO" id="GO:0008781">
    <property type="term" value="F:N-acylneuraminate cytidylyltransferase activity"/>
    <property type="evidence" value="ECO:0007669"/>
    <property type="project" value="UniProtKB-EC"/>
</dbReference>
<dbReference type="InterPro" id="IPR050793">
    <property type="entry name" value="CMP-NeuNAc_synthase"/>
</dbReference>
<dbReference type="SFLD" id="SFLDG01138">
    <property type="entry name" value="C1.6.2:_Deoxy-d-mannose-octulo"/>
    <property type="match status" value="1"/>
</dbReference>
<dbReference type="EC" id="2.7.7.43" evidence="7"/>
<dbReference type="InterPro" id="IPR003329">
    <property type="entry name" value="Cytidylyl_trans"/>
</dbReference>
<dbReference type="InterPro" id="IPR010023">
    <property type="entry name" value="KdsC_fam"/>
</dbReference>
<keyword evidence="12" id="KW-1185">Reference proteome</keyword>
<keyword evidence="11" id="KW-0808">Transferase</keyword>
<evidence type="ECO:0000256" key="6">
    <source>
        <dbReference type="ARBA" id="ARBA00011881"/>
    </source>
</evidence>
<dbReference type="InterPro" id="IPR029044">
    <property type="entry name" value="Nucleotide-diphossugar_trans"/>
</dbReference>
<evidence type="ECO:0000256" key="2">
    <source>
        <dbReference type="ARBA" id="ARBA00001946"/>
    </source>
</evidence>
<comment type="similarity">
    <text evidence="5">Belongs to the CMP-NeuNAc synthase family.</text>
</comment>
<dbReference type="RefSeq" id="WP_163473698.1">
    <property type="nucleotide sequence ID" value="NZ_JACCFN010000001.1"/>
</dbReference>
<evidence type="ECO:0000313" key="11">
    <source>
        <dbReference type="EMBL" id="NEM91320.1"/>
    </source>
</evidence>
<dbReference type="InterPro" id="IPR036412">
    <property type="entry name" value="HAD-like_sf"/>
</dbReference>
<gene>
    <name evidence="11" type="ORF">G3T37_08105</name>
</gene>
<dbReference type="Gene3D" id="3.90.550.10">
    <property type="entry name" value="Spore Coat Polysaccharide Biosynthesis Protein SpsA, Chain A"/>
    <property type="match status" value="1"/>
</dbReference>
<name>A0A7C9TR90_9MICO</name>